<gene>
    <name evidence="1" type="ORF">ETB97_001078</name>
</gene>
<protein>
    <submittedName>
        <fullName evidence="1">Uncharacterized protein</fullName>
    </submittedName>
</protein>
<sequence length="131" mass="15061">MAFTTHGVLSEGLLNRIPKHRWLPLADHTELWRTPAAQSVYDPWGPNYRSWVIGAQAHYSLLENIEKGSLWRYYMAHGFGLGSDMVWDMSGTRISINMIAMQGEDIATHLSLIILDDEHFLTEVLPQKLRR</sequence>
<dbReference type="AlphaFoldDB" id="A0A8H6E1H2"/>
<comment type="caution">
    <text evidence="1">The sequence shown here is derived from an EMBL/GenBank/DDBJ whole genome shotgun (WGS) entry which is preliminary data.</text>
</comment>
<dbReference type="Proteomes" id="UP000541154">
    <property type="component" value="Unassembled WGS sequence"/>
</dbReference>
<reference evidence="1 2" key="1">
    <citation type="submission" date="2019-04" db="EMBL/GenBank/DDBJ databases">
        <title>Aspergillus burnettii sp. nov., novel species from soil in southeast Queensland.</title>
        <authorList>
            <person name="Gilchrist C.L.M."/>
            <person name="Pitt J.I."/>
            <person name="Lange L."/>
            <person name="Lacey H.J."/>
            <person name="Vuong D."/>
            <person name="Midgley D.J."/>
            <person name="Greenfield P."/>
            <person name="Bradbury M."/>
            <person name="Lacey E."/>
            <person name="Busk P.K."/>
            <person name="Pilgaard B."/>
            <person name="Chooi Y.H."/>
            <person name="Piggott A.M."/>
        </authorList>
    </citation>
    <scope>NUCLEOTIDE SEQUENCE [LARGE SCALE GENOMIC DNA]</scope>
    <source>
        <strain evidence="1 2">FRR 5400</strain>
    </source>
</reference>
<evidence type="ECO:0000313" key="1">
    <source>
        <dbReference type="EMBL" id="KAF5854700.1"/>
    </source>
</evidence>
<name>A0A8H6E1H2_PETAA</name>
<proteinExistence type="predicted"/>
<evidence type="ECO:0000313" key="2">
    <source>
        <dbReference type="Proteomes" id="UP000541154"/>
    </source>
</evidence>
<keyword evidence="2" id="KW-1185">Reference proteome</keyword>
<accession>A0A8H6E1H2</accession>
<organism evidence="1 2">
    <name type="scientific">Petromyces alliaceus</name>
    <name type="common">Aspergillus alliaceus</name>
    <dbReference type="NCBI Taxonomy" id="209559"/>
    <lineage>
        <taxon>Eukaryota</taxon>
        <taxon>Fungi</taxon>
        <taxon>Dikarya</taxon>
        <taxon>Ascomycota</taxon>
        <taxon>Pezizomycotina</taxon>
        <taxon>Eurotiomycetes</taxon>
        <taxon>Eurotiomycetidae</taxon>
        <taxon>Eurotiales</taxon>
        <taxon>Aspergillaceae</taxon>
        <taxon>Aspergillus</taxon>
        <taxon>Aspergillus subgen. Circumdati</taxon>
    </lineage>
</organism>
<feature type="non-terminal residue" evidence="1">
    <location>
        <position position="131"/>
    </location>
</feature>
<dbReference type="EMBL" id="SPNV01001191">
    <property type="protein sequence ID" value="KAF5854700.1"/>
    <property type="molecule type" value="Genomic_DNA"/>
</dbReference>